<feature type="region of interest" description="Disordered" evidence="1">
    <location>
        <begin position="315"/>
        <end position="359"/>
    </location>
</feature>
<proteinExistence type="predicted"/>
<feature type="region of interest" description="Disordered" evidence="1">
    <location>
        <begin position="1"/>
        <end position="45"/>
    </location>
</feature>
<sequence length="751" mass="79995">MDYFAESPLSYDSPPRAWRTGKSSLSGSSAKPIVSPSSSTASQRLPLARRHRHSACVDKALVLCREMAAEATTSAIAGEDQGIIQNLESAGWAYHTTTEGVRIFSKQSTESSSLNGVRENESLPYFRGEGWIEGSWQLEDLYATIVSVGARSIWDSKLDANESYVAAYLSETDQLWKSFVRAELGVNREAALVSSYALDPLSPNTAYIISTSVEDPLLIQKCGRGHVHLNGVCIRRLPRQPHFEQPPGKDEAPPNSLSTRPGHRRTKSSAILPGGGGVLLSPGLAGPSSMPLATSDGLQPRMPFFGSSLAPPPSLPALLHQSTSLGSLSNNTDSENRTLPPIRTDSSPPPAEGSPVTGRSYDGLLSKFASPNGLGPPSAVIPNDDRPGVHISLILHAAPGLNLPQTTVNQLSLHLPLSIHAIGRYVLAHGFAPHLIRTPGIKVMEEAFDFPSTTYRAIFRRTNKIPACSNTGPAMDQTTRVRFFGSTFAKGRFDIEVSSSSSDYDPTWSISYDVSPIIAPEIRCFSADEDAHVRPRVVGPRKSSLSILGSPTLPPATGTTRSAQTTSPTLQDEEGGNKEEEKVGAQDWVDPALLPGPLGACTLLLPPPPPYVPITISITKNLSLVSKPIGTILSTALGQAAKSDADLGWDSVEHMLAATVVGSEAWAERNLTKAKKVLDVVKVGKEEEHQLNGGMGSERIDELEGEGSGGGGRVSPLSRRSSRVVAGRKGSFSEKGKLGLGLDFARGAVVN</sequence>
<dbReference type="EMBL" id="FQNC01000012">
    <property type="protein sequence ID" value="SGY14328.1"/>
    <property type="molecule type" value="Genomic_DNA"/>
</dbReference>
<organism evidence="2 3">
    <name type="scientific">Microbotryum silenes-dioicae</name>
    <dbReference type="NCBI Taxonomy" id="796604"/>
    <lineage>
        <taxon>Eukaryota</taxon>
        <taxon>Fungi</taxon>
        <taxon>Dikarya</taxon>
        <taxon>Basidiomycota</taxon>
        <taxon>Pucciniomycotina</taxon>
        <taxon>Microbotryomycetes</taxon>
        <taxon>Microbotryales</taxon>
        <taxon>Microbotryaceae</taxon>
        <taxon>Microbotryum</taxon>
    </lineage>
</organism>
<feature type="compositionally biased region" description="Polar residues" evidence="1">
    <location>
        <begin position="320"/>
        <end position="333"/>
    </location>
</feature>
<evidence type="ECO:0000313" key="2">
    <source>
        <dbReference type="EMBL" id="SGY14328.1"/>
    </source>
</evidence>
<reference evidence="2 3" key="1">
    <citation type="submission" date="2016-11" db="EMBL/GenBank/DDBJ databases">
        <authorList>
            <person name="Jaros S."/>
            <person name="Januszkiewicz K."/>
            <person name="Wedrychowicz H."/>
        </authorList>
    </citation>
    <scope>NUCLEOTIDE SEQUENCE [LARGE SCALE GENOMIC DNA]</scope>
</reference>
<dbReference type="SUPFAM" id="SSF55961">
    <property type="entry name" value="Bet v1-like"/>
    <property type="match status" value="1"/>
</dbReference>
<feature type="compositionally biased region" description="Low complexity" evidence="1">
    <location>
        <begin position="26"/>
        <end position="39"/>
    </location>
</feature>
<protein>
    <submittedName>
        <fullName evidence="2">BQ5605_C010g06143 protein</fullName>
    </submittedName>
</protein>
<feature type="region of interest" description="Disordered" evidence="1">
    <location>
        <begin position="239"/>
        <end position="283"/>
    </location>
</feature>
<dbReference type="AlphaFoldDB" id="A0A2X0LQQ9"/>
<evidence type="ECO:0000313" key="3">
    <source>
        <dbReference type="Proteomes" id="UP000249464"/>
    </source>
</evidence>
<accession>A0A2X0LQQ9</accession>
<gene>
    <name evidence="2" type="primary">BQ5605_C010g06143</name>
    <name evidence="2" type="ORF">BQ5605_C010G06143</name>
</gene>
<dbReference type="Proteomes" id="UP000249464">
    <property type="component" value="Unassembled WGS sequence"/>
</dbReference>
<name>A0A2X0LQQ9_9BASI</name>
<dbReference type="InterPro" id="IPR023393">
    <property type="entry name" value="START-like_dom_sf"/>
</dbReference>
<dbReference type="Gene3D" id="3.30.530.20">
    <property type="match status" value="1"/>
</dbReference>
<keyword evidence="3" id="KW-1185">Reference proteome</keyword>
<feature type="compositionally biased region" description="Polar residues" evidence="1">
    <location>
        <begin position="557"/>
        <end position="570"/>
    </location>
</feature>
<feature type="region of interest" description="Disordered" evidence="1">
    <location>
        <begin position="542"/>
        <end position="583"/>
    </location>
</feature>
<feature type="region of interest" description="Disordered" evidence="1">
    <location>
        <begin position="689"/>
        <end position="722"/>
    </location>
</feature>
<evidence type="ECO:0000256" key="1">
    <source>
        <dbReference type="SAM" id="MobiDB-lite"/>
    </source>
</evidence>